<reference evidence="2 3" key="1">
    <citation type="journal article" date="2016" name="Nat. Commun.">
        <title>Thousands of microbial genomes shed light on interconnected biogeochemical processes in an aquifer system.</title>
        <authorList>
            <person name="Anantharaman K."/>
            <person name="Brown C.T."/>
            <person name="Hug L.A."/>
            <person name="Sharon I."/>
            <person name="Castelle C.J."/>
            <person name="Probst A.J."/>
            <person name="Thomas B.C."/>
            <person name="Singh A."/>
            <person name="Wilkins M.J."/>
            <person name="Karaoz U."/>
            <person name="Brodie E.L."/>
            <person name="Williams K.H."/>
            <person name="Hubbard S.S."/>
            <person name="Banfield J.F."/>
        </authorList>
    </citation>
    <scope>NUCLEOTIDE SEQUENCE [LARGE SCALE GENOMIC DNA]</scope>
</reference>
<accession>A0A1F7J3I4</accession>
<organism evidence="2 3">
    <name type="scientific">Candidatus Roizmanbacteria bacterium RIFCSPLOWO2_01_FULL_40_42</name>
    <dbReference type="NCBI Taxonomy" id="1802066"/>
    <lineage>
        <taxon>Bacteria</taxon>
        <taxon>Candidatus Roizmaniibacteriota</taxon>
    </lineage>
</organism>
<protein>
    <submittedName>
        <fullName evidence="2">Uncharacterized protein</fullName>
    </submittedName>
</protein>
<keyword evidence="1" id="KW-0472">Membrane</keyword>
<keyword evidence="1" id="KW-1133">Transmembrane helix</keyword>
<evidence type="ECO:0000313" key="2">
    <source>
        <dbReference type="EMBL" id="OGK50168.1"/>
    </source>
</evidence>
<evidence type="ECO:0000313" key="3">
    <source>
        <dbReference type="Proteomes" id="UP000178558"/>
    </source>
</evidence>
<comment type="caution">
    <text evidence="2">The sequence shown here is derived from an EMBL/GenBank/DDBJ whole genome shotgun (WGS) entry which is preliminary data.</text>
</comment>
<proteinExistence type="predicted"/>
<feature type="transmembrane region" description="Helical" evidence="1">
    <location>
        <begin position="6"/>
        <end position="30"/>
    </location>
</feature>
<dbReference type="AlphaFoldDB" id="A0A1F7J3I4"/>
<dbReference type="EMBL" id="MGAQ01000020">
    <property type="protein sequence ID" value="OGK50168.1"/>
    <property type="molecule type" value="Genomic_DNA"/>
</dbReference>
<gene>
    <name evidence="2" type="ORF">A3B50_00070</name>
</gene>
<dbReference type="Proteomes" id="UP000178558">
    <property type="component" value="Unassembled WGS sequence"/>
</dbReference>
<evidence type="ECO:0000256" key="1">
    <source>
        <dbReference type="SAM" id="Phobius"/>
    </source>
</evidence>
<sequence>MDTTQILLAITLSVTTIFLIIVGVQVFLLLRELRDVMRRANNIIEGFERVGMGVESGFNEVVGFFSGVKSVFKILDTFKKKKDEK</sequence>
<keyword evidence="1" id="KW-0812">Transmembrane</keyword>
<name>A0A1F7J3I4_9BACT</name>